<gene>
    <name evidence="1" type="ORF">H4Q31_01470</name>
</gene>
<organism evidence="1 2">
    <name type="scientific">Cohnella lubricantis</name>
    <dbReference type="NCBI Taxonomy" id="2163172"/>
    <lineage>
        <taxon>Bacteria</taxon>
        <taxon>Bacillati</taxon>
        <taxon>Bacillota</taxon>
        <taxon>Bacilli</taxon>
        <taxon>Bacillales</taxon>
        <taxon>Paenibacillaceae</taxon>
        <taxon>Cohnella</taxon>
    </lineage>
</organism>
<accession>A0A841TC25</accession>
<keyword evidence="2" id="KW-1185">Reference proteome</keyword>
<dbReference type="RefSeq" id="WP_185177294.1">
    <property type="nucleotide sequence ID" value="NZ_CBCSEP010000012.1"/>
</dbReference>
<dbReference type="AlphaFoldDB" id="A0A841TC25"/>
<dbReference type="EMBL" id="JACJVN010000007">
    <property type="protein sequence ID" value="MBB6675991.1"/>
    <property type="molecule type" value="Genomic_DNA"/>
</dbReference>
<sequence length="120" mass="13520">MKYLVYECFECGSSEVSKDMDGCRCSECSGAIYPKREATNEEVKALITDKIKKRRESMNNPPNGGSSVIKPSETVTELKLKYLSELWKSFGEVKLIEADIANRMLRVCDSIEADLGIRKD</sequence>
<proteinExistence type="predicted"/>
<reference evidence="1 2" key="1">
    <citation type="submission" date="2020-08" db="EMBL/GenBank/DDBJ databases">
        <title>Cohnella phylogeny.</title>
        <authorList>
            <person name="Dunlap C."/>
        </authorList>
    </citation>
    <scope>NUCLEOTIDE SEQUENCE [LARGE SCALE GENOMIC DNA]</scope>
    <source>
        <strain evidence="1 2">DSM 103658</strain>
    </source>
</reference>
<dbReference type="Proteomes" id="UP000574133">
    <property type="component" value="Unassembled WGS sequence"/>
</dbReference>
<comment type="caution">
    <text evidence="1">The sequence shown here is derived from an EMBL/GenBank/DDBJ whole genome shotgun (WGS) entry which is preliminary data.</text>
</comment>
<protein>
    <submittedName>
        <fullName evidence="1">Uncharacterized protein</fullName>
    </submittedName>
</protein>
<name>A0A841TC25_9BACL</name>
<evidence type="ECO:0000313" key="1">
    <source>
        <dbReference type="EMBL" id="MBB6675991.1"/>
    </source>
</evidence>
<evidence type="ECO:0000313" key="2">
    <source>
        <dbReference type="Proteomes" id="UP000574133"/>
    </source>
</evidence>